<dbReference type="EMBL" id="MKQP01000051">
    <property type="protein sequence ID" value="OMD24502.1"/>
    <property type="molecule type" value="Genomic_DNA"/>
</dbReference>
<dbReference type="AlphaFoldDB" id="A0A1R0WYQ9"/>
<evidence type="ECO:0000256" key="4">
    <source>
        <dbReference type="ARBA" id="ARBA00022989"/>
    </source>
</evidence>
<feature type="transmembrane region" description="Helical" evidence="7">
    <location>
        <begin position="255"/>
        <end position="279"/>
    </location>
</feature>
<dbReference type="RefSeq" id="WP_036685810.1">
    <property type="nucleotide sequence ID" value="NZ_MKQP01000051.1"/>
</dbReference>
<feature type="transmembrane region" description="Helical" evidence="7">
    <location>
        <begin position="740"/>
        <end position="761"/>
    </location>
</feature>
<dbReference type="GO" id="GO:0022857">
    <property type="term" value="F:transmembrane transporter activity"/>
    <property type="evidence" value="ECO:0007669"/>
    <property type="project" value="TreeGrafter"/>
</dbReference>
<feature type="transmembrane region" description="Helical" evidence="7">
    <location>
        <begin position="429"/>
        <end position="452"/>
    </location>
</feature>
<sequence>MSSLIGKLAWSNIRKRKSATFTLFILIMIAVLLLNIGLTVSLKLNSFQQEKMTELRTPEISAFFPKDDHLEEYEELVDSYSYTETWENEAAILLADAKMKYGQTDTTVAFIILNMDTPRTKGLFKTTTPLGSKDADMIYLPYLFHVGSGYNLGDTFSFVYDNKPFSYTIGGFIEEPLLGTLTNGALKVFLNDEGYKQLEKRLGTEAQYSFLSADLTDPSKDVKLEQMLSERIFASGSTDQFQVMRAEVGLQGNRVFVNLLAAILIVFALIMVLISLIVIRFQILGHIEDNLTNIGILKANGYTSWQIKNALLLQFTSVSIIAAIPGGGLSGFVMPLVGNMISSSIGLLWPISFEGVSAVLSLVIVSGLVLLVTYLSSRRIRNITPITALQSGILTHNFKRNPIPLETSRMNLQFSLSLKALVRQMKQNMMIVLIVAGLTFSSIFCSILNFNFKGDTSAVIKLVGIERSDFLLLPKNGDLQQGKFTELEAMPGVEKLTVLDSMVASIKNTSFMLRVSDDYSKLETQTIYKGREPIYDNEIVISGVIAKLKNTEIGDEVPITFNGVTENYLVTGLSQQISQLGMVASMTGDGMRRLQPEYTPLSINVYLKEGGDAQAFVKDLEAHFPGKWNITNIRETVDSTLSTFTAAVSSMTAVITVVTIIVVSLILYLVIKTLILKRKREFGILKGMGYTTFNLMTQITFSLFPVIVVGVALGSIGGYFFSDSAFVLLLSSLGIYNVQLAVSLPQVLLLCAAILVVAYAVSMLVARRIRKVSVYDLIMD</sequence>
<gene>
    <name evidence="9" type="ORF">BJP51_29415</name>
</gene>
<feature type="transmembrane region" description="Helical" evidence="7">
    <location>
        <begin position="356"/>
        <end position="375"/>
    </location>
</feature>
<proteinExistence type="inferred from homology"/>
<feature type="domain" description="ABC3 transporter permease C-terminal" evidence="8">
    <location>
        <begin position="265"/>
        <end position="385"/>
    </location>
</feature>
<evidence type="ECO:0000259" key="8">
    <source>
        <dbReference type="Pfam" id="PF02687"/>
    </source>
</evidence>
<keyword evidence="4 7" id="KW-1133">Transmembrane helix</keyword>
<evidence type="ECO:0000313" key="10">
    <source>
        <dbReference type="Proteomes" id="UP000187465"/>
    </source>
</evidence>
<dbReference type="Pfam" id="PF02687">
    <property type="entry name" value="FtsX"/>
    <property type="match status" value="2"/>
</dbReference>
<dbReference type="Proteomes" id="UP000187465">
    <property type="component" value="Unassembled WGS sequence"/>
</dbReference>
<evidence type="ECO:0000256" key="3">
    <source>
        <dbReference type="ARBA" id="ARBA00022692"/>
    </source>
</evidence>
<reference evidence="9 10" key="1">
    <citation type="submission" date="2016-10" db="EMBL/GenBank/DDBJ databases">
        <title>Paenibacillus species isolates.</title>
        <authorList>
            <person name="Beno S.M."/>
        </authorList>
    </citation>
    <scope>NUCLEOTIDE SEQUENCE [LARGE SCALE GENOMIC DNA]</scope>
    <source>
        <strain evidence="9 10">FSL H7-0604</strain>
    </source>
</reference>
<dbReference type="InterPro" id="IPR003838">
    <property type="entry name" value="ABC3_permease_C"/>
</dbReference>
<feature type="domain" description="ABC3 transporter permease C-terminal" evidence="8">
    <location>
        <begin position="654"/>
        <end position="773"/>
    </location>
</feature>
<evidence type="ECO:0000256" key="5">
    <source>
        <dbReference type="ARBA" id="ARBA00023136"/>
    </source>
</evidence>
<dbReference type="PANTHER" id="PTHR30572">
    <property type="entry name" value="MEMBRANE COMPONENT OF TRANSPORTER-RELATED"/>
    <property type="match status" value="1"/>
</dbReference>
<evidence type="ECO:0000256" key="6">
    <source>
        <dbReference type="ARBA" id="ARBA00038076"/>
    </source>
</evidence>
<dbReference type="PANTHER" id="PTHR30572:SF4">
    <property type="entry name" value="ABC TRANSPORTER PERMEASE YTRF"/>
    <property type="match status" value="1"/>
</dbReference>
<keyword evidence="2" id="KW-1003">Cell membrane</keyword>
<feature type="transmembrane region" description="Helical" evidence="7">
    <location>
        <begin position="311"/>
        <end position="336"/>
    </location>
</feature>
<evidence type="ECO:0000313" key="9">
    <source>
        <dbReference type="EMBL" id="OMD24502.1"/>
    </source>
</evidence>
<evidence type="ECO:0000256" key="7">
    <source>
        <dbReference type="SAM" id="Phobius"/>
    </source>
</evidence>
<accession>A0A1R0WYQ9</accession>
<comment type="subcellular location">
    <subcellularLocation>
        <location evidence="1">Cell membrane</location>
        <topology evidence="1">Multi-pass membrane protein</topology>
    </subcellularLocation>
</comment>
<comment type="caution">
    <text evidence="9">The sequence shown here is derived from an EMBL/GenBank/DDBJ whole genome shotgun (WGS) entry which is preliminary data.</text>
</comment>
<organism evidence="9 10">
    <name type="scientific">Paenibacillus odorifer</name>
    <dbReference type="NCBI Taxonomy" id="189426"/>
    <lineage>
        <taxon>Bacteria</taxon>
        <taxon>Bacillati</taxon>
        <taxon>Bacillota</taxon>
        <taxon>Bacilli</taxon>
        <taxon>Bacillales</taxon>
        <taxon>Paenibacillaceae</taxon>
        <taxon>Paenibacillus</taxon>
    </lineage>
</organism>
<dbReference type="InterPro" id="IPR050250">
    <property type="entry name" value="Macrolide_Exporter_MacB"/>
</dbReference>
<keyword evidence="3 7" id="KW-0812">Transmembrane</keyword>
<feature type="transmembrane region" description="Helical" evidence="7">
    <location>
        <begin position="644"/>
        <end position="671"/>
    </location>
</feature>
<keyword evidence="5 7" id="KW-0472">Membrane</keyword>
<evidence type="ECO:0000256" key="1">
    <source>
        <dbReference type="ARBA" id="ARBA00004651"/>
    </source>
</evidence>
<dbReference type="GO" id="GO:0005886">
    <property type="term" value="C:plasma membrane"/>
    <property type="evidence" value="ECO:0007669"/>
    <property type="project" value="UniProtKB-SubCell"/>
</dbReference>
<evidence type="ECO:0000256" key="2">
    <source>
        <dbReference type="ARBA" id="ARBA00022475"/>
    </source>
</evidence>
<feature type="transmembrane region" description="Helical" evidence="7">
    <location>
        <begin position="21"/>
        <end position="42"/>
    </location>
</feature>
<protein>
    <recommendedName>
        <fullName evidence="8">ABC3 transporter permease C-terminal domain-containing protein</fullName>
    </recommendedName>
</protein>
<comment type="similarity">
    <text evidence="6">Belongs to the ABC-4 integral membrane protein family.</text>
</comment>
<feature type="transmembrane region" description="Helical" evidence="7">
    <location>
        <begin position="692"/>
        <end position="720"/>
    </location>
</feature>
<name>A0A1R0WYQ9_9BACL</name>